<keyword evidence="2" id="KW-1185">Reference proteome</keyword>
<accession>A0A1E5T467</accession>
<dbReference type="EMBL" id="MDJD01000049">
    <property type="protein sequence ID" value="OEK06174.1"/>
    <property type="molecule type" value="Genomic_DNA"/>
</dbReference>
<evidence type="ECO:0000313" key="1">
    <source>
        <dbReference type="EMBL" id="OEK06174.1"/>
    </source>
</evidence>
<proteinExistence type="predicted"/>
<name>A0A1E5T467_9FLAO</name>
<dbReference type="Proteomes" id="UP000095713">
    <property type="component" value="Unassembled WGS sequence"/>
</dbReference>
<sequence>MNKIILKTLLLFCLIATSCKTKGIEDKMVDQCELFKIGNYKFYNPRVYDRPVIFKKESHDLLHNEYVPIWYPGYCAVNLPSYFNTKEDYVKHIHSSQIKRFSSPYFEEMYNKNKDNLKGVEGIYHKDYHLLFRGTVSVKNLTSGNEYLLVAGKSYIANEADYNKNTEFYESDVKTMFAFMLENGVYKYVDVDLVVGTFTKPQHEQVYDILNAKTLVDAICFENVNTIKKPNFDSSTLPGWVHNKSELDE</sequence>
<reference evidence="1 2" key="1">
    <citation type="submission" date="2016-05" db="EMBL/GenBank/DDBJ databases">
        <title>Draft Genome Sequence of Algibacter sp. Strain SK-16 Isolated from the Surface Water of Aburatsubo Inlet.</title>
        <authorList>
            <person name="Wong S.-K."/>
            <person name="Yoshizawa S."/>
            <person name="Nakajima Y."/>
            <person name="Ogura Y."/>
            <person name="Tetsuya H."/>
            <person name="Hamasaki K."/>
        </authorList>
    </citation>
    <scope>NUCLEOTIDE SEQUENCE [LARGE SCALE GENOMIC DNA]</scope>
    <source>
        <strain evidence="1 2">SK-16</strain>
    </source>
</reference>
<evidence type="ECO:0008006" key="3">
    <source>
        <dbReference type="Google" id="ProtNLM"/>
    </source>
</evidence>
<dbReference type="AlphaFoldDB" id="A0A1E5T467"/>
<protein>
    <recommendedName>
        <fullName evidence="3">Lipoprotein</fullName>
    </recommendedName>
</protein>
<gene>
    <name evidence="1" type="ORF">A8C32_19300</name>
</gene>
<dbReference type="RefSeq" id="WP_069831063.1">
    <property type="nucleotide sequence ID" value="NZ_MDJD01000049.1"/>
</dbReference>
<dbReference type="OrthoDB" id="1411364at2"/>
<organism evidence="1 2">
    <name type="scientific">Flavivirga aquatica</name>
    <dbReference type="NCBI Taxonomy" id="1849968"/>
    <lineage>
        <taxon>Bacteria</taxon>
        <taxon>Pseudomonadati</taxon>
        <taxon>Bacteroidota</taxon>
        <taxon>Flavobacteriia</taxon>
        <taxon>Flavobacteriales</taxon>
        <taxon>Flavobacteriaceae</taxon>
        <taxon>Flavivirga</taxon>
    </lineage>
</organism>
<comment type="caution">
    <text evidence="1">The sequence shown here is derived from an EMBL/GenBank/DDBJ whole genome shotgun (WGS) entry which is preliminary data.</text>
</comment>
<dbReference type="PROSITE" id="PS51257">
    <property type="entry name" value="PROKAR_LIPOPROTEIN"/>
    <property type="match status" value="1"/>
</dbReference>
<evidence type="ECO:0000313" key="2">
    <source>
        <dbReference type="Proteomes" id="UP000095713"/>
    </source>
</evidence>